<dbReference type="SUPFAM" id="SSF103473">
    <property type="entry name" value="MFS general substrate transporter"/>
    <property type="match status" value="1"/>
</dbReference>
<feature type="transmembrane region" description="Helical" evidence="7">
    <location>
        <begin position="930"/>
        <end position="952"/>
    </location>
</feature>
<feature type="region of interest" description="Disordered" evidence="6">
    <location>
        <begin position="957"/>
        <end position="987"/>
    </location>
</feature>
<dbReference type="GO" id="GO:0005886">
    <property type="term" value="C:plasma membrane"/>
    <property type="evidence" value="ECO:0007669"/>
    <property type="project" value="TreeGrafter"/>
</dbReference>
<organism evidence="8 9">
    <name type="scientific">Tilletia indica</name>
    <dbReference type="NCBI Taxonomy" id="43049"/>
    <lineage>
        <taxon>Eukaryota</taxon>
        <taxon>Fungi</taxon>
        <taxon>Dikarya</taxon>
        <taxon>Basidiomycota</taxon>
        <taxon>Ustilaginomycotina</taxon>
        <taxon>Exobasidiomycetes</taxon>
        <taxon>Tilletiales</taxon>
        <taxon>Tilletiaceae</taxon>
        <taxon>Tilletia</taxon>
    </lineage>
</organism>
<feature type="transmembrane region" description="Helical" evidence="7">
    <location>
        <begin position="273"/>
        <end position="292"/>
    </location>
</feature>
<feature type="transmembrane region" description="Helical" evidence="7">
    <location>
        <begin position="896"/>
        <end position="918"/>
    </location>
</feature>
<feature type="region of interest" description="Disordered" evidence="6">
    <location>
        <begin position="697"/>
        <end position="890"/>
    </location>
</feature>
<feature type="region of interest" description="Disordered" evidence="6">
    <location>
        <begin position="582"/>
        <end position="618"/>
    </location>
</feature>
<feature type="compositionally biased region" description="Basic residues" evidence="6">
    <location>
        <begin position="964"/>
        <end position="981"/>
    </location>
</feature>
<keyword evidence="4 7" id="KW-1133">Transmembrane helix</keyword>
<proteinExistence type="predicted"/>
<comment type="subcellular location">
    <subcellularLocation>
        <location evidence="1">Membrane</location>
        <topology evidence="1">Multi-pass membrane protein</topology>
    </subcellularLocation>
</comment>
<feature type="compositionally biased region" description="Basic and acidic residues" evidence="6">
    <location>
        <begin position="586"/>
        <end position="598"/>
    </location>
</feature>
<keyword evidence="2" id="KW-0813">Transport</keyword>
<evidence type="ECO:0000256" key="7">
    <source>
        <dbReference type="SAM" id="Phobius"/>
    </source>
</evidence>
<feature type="compositionally biased region" description="Acidic residues" evidence="6">
    <location>
        <begin position="31"/>
        <end position="42"/>
    </location>
</feature>
<feature type="compositionally biased region" description="Basic and acidic residues" evidence="6">
    <location>
        <begin position="708"/>
        <end position="719"/>
    </location>
</feature>
<comment type="caution">
    <text evidence="8">The sequence shown here is derived from an EMBL/GenBank/DDBJ whole genome shotgun (WGS) entry which is preliminary data.</text>
</comment>
<evidence type="ECO:0000256" key="4">
    <source>
        <dbReference type="ARBA" id="ARBA00022989"/>
    </source>
</evidence>
<feature type="transmembrane region" description="Helical" evidence="7">
    <location>
        <begin position="632"/>
        <end position="655"/>
    </location>
</feature>
<keyword evidence="9" id="KW-1185">Reference proteome</keyword>
<feature type="compositionally biased region" description="Acidic residues" evidence="6">
    <location>
        <begin position="599"/>
        <end position="610"/>
    </location>
</feature>
<gene>
    <name evidence="8" type="ORF">A4X13_0g5835</name>
</gene>
<accession>A0A177TFG6</accession>
<dbReference type="PANTHER" id="PTHR19432">
    <property type="entry name" value="SUGAR TRANSPORTER"/>
    <property type="match status" value="1"/>
</dbReference>
<dbReference type="GO" id="GO:0008506">
    <property type="term" value="F:sucrose:proton symporter activity"/>
    <property type="evidence" value="ECO:0007669"/>
    <property type="project" value="TreeGrafter"/>
</dbReference>
<name>A0A177TFG6_9BASI</name>
<feature type="transmembrane region" description="Helical" evidence="7">
    <location>
        <begin position="224"/>
        <end position="243"/>
    </location>
</feature>
<feature type="compositionally biased region" description="Low complexity" evidence="6">
    <location>
        <begin position="83"/>
        <end position="93"/>
    </location>
</feature>
<sequence length="987" mass="107567">MSSSSSSSFLAVPSTSAQHPINNDHYNNNNNEEEDDEDDDDATIGLRTPTLSSTSSSSSPYSSPAHNISQATILPPPSHTYTSLGSHLSLEHPLPSPLPLPTSPSPPPPPTAQPPPSSFLNKLHTLLKHTPLSIFKHSPSSSPESLSSLSLFTLTLALAGAQLSWTLELAYGNIFLLSLGLSKSHSALVWLAGPLSGLIAQPLIGAWSDRIAPSSKWRIVRRRVFLIISGVIITLSTLLLAFVQPCARWLVDAILRIGEADWDPDRLEAVDSATKFLAILAFWILDLALNALQASARALILDVAPRQQQSQANAWHGRMTHAGNVVGYAAGWMDLGSLHALSWLGGGQFRKLAVVSLVGMGVCVAVTCLCTTEGGPAPPSREEEEAEEAASLRTDIERPRRPTTSSKRKPKSTKKKRKKKQASQNALFALLSHISKATRTLPQPIARVCLVQLFAFSSWFPFLFFSTTYVVELQRRGHKGDGNGNGDKDTERGSFAMMLYAIVALGAGGILPYLAVASGRKKTTPSPTMAQSEDAGQPPITETAGGTVIYQRAVEEGGSSPSMSSAVLDEEHQEEEVQQLGFTSFIEHERRHSSSEPTREEDEEEEEEDSPLLPQQQQHSAGLLHNWTLRSLWTLGGILTFVLLTLGTSLIPLLIEDEKMQVRAAMGVVGLMGVPWAVASWVPFALLGEFLKEAEEVVSEPEDEEDEGRTRESVRDALVDCRPLPSGRGVPSSSSSSKTRVVSASSSSSSRKNGKARRPAPPRRQASDLLPNEMSTHSSSDEDEEDDDQPIRRNSSSGAGGLRVLPTSEAYTRRLEEEELRRASAARRRMRQRQMDEEEAEERRRDLESDEEEDVSGEDQDEEDEEEGDEGDGEGERVRKDVGGGGKKGSSAGTILGIHNLAIVLPQFFVALIANLIFRLSSSEDGGDGVVWVLRFGGVMGLLAAFATRFVPLTRTEREDERLRRRSRRSRSKSKSKRARRMSAGVM</sequence>
<evidence type="ECO:0000256" key="1">
    <source>
        <dbReference type="ARBA" id="ARBA00004141"/>
    </source>
</evidence>
<protein>
    <submittedName>
        <fullName evidence="8">Uncharacterized protein</fullName>
    </submittedName>
</protein>
<feature type="compositionally biased region" description="Basic residues" evidence="6">
    <location>
        <begin position="752"/>
        <end position="761"/>
    </location>
</feature>
<dbReference type="Proteomes" id="UP000077521">
    <property type="component" value="Unassembled WGS sequence"/>
</dbReference>
<feature type="region of interest" description="Disordered" evidence="6">
    <location>
        <begin position="1"/>
        <end position="120"/>
    </location>
</feature>
<reference evidence="8" key="2">
    <citation type="journal article" date="2019" name="IMA Fungus">
        <title>Genome sequencing and comparison of five Tilletia species to identify candidate genes for the detection of regulated species infecting wheat.</title>
        <authorList>
            <person name="Nguyen H.D.T."/>
            <person name="Sultana T."/>
            <person name="Kesanakurti P."/>
            <person name="Hambleton S."/>
        </authorList>
    </citation>
    <scope>NUCLEOTIDE SEQUENCE</scope>
    <source>
        <strain evidence="8">DAOMC 236416</strain>
    </source>
</reference>
<dbReference type="PANTHER" id="PTHR19432:SF35">
    <property type="entry name" value="SOLUTE CARRIER FAMILY 45 MEMBER 3 ISOFORM X1"/>
    <property type="match status" value="1"/>
</dbReference>
<feature type="compositionally biased region" description="Low complexity" evidence="6">
    <location>
        <begin position="726"/>
        <end position="751"/>
    </location>
</feature>
<evidence type="ECO:0000256" key="5">
    <source>
        <dbReference type="ARBA" id="ARBA00023136"/>
    </source>
</evidence>
<feature type="transmembrane region" description="Helical" evidence="7">
    <location>
        <begin position="667"/>
        <end position="687"/>
    </location>
</feature>
<reference evidence="8" key="1">
    <citation type="submission" date="2016-04" db="EMBL/GenBank/DDBJ databases">
        <authorList>
            <person name="Nguyen H.D."/>
            <person name="Samba Siva P."/>
            <person name="Cullis J."/>
            <person name="Levesque C.A."/>
            <person name="Hambleton S."/>
        </authorList>
    </citation>
    <scope>NUCLEOTIDE SEQUENCE</scope>
    <source>
        <strain evidence="8">DAOMC 236416</strain>
    </source>
</reference>
<dbReference type="Gene3D" id="1.20.1250.20">
    <property type="entry name" value="MFS general substrate transporter like domains"/>
    <property type="match status" value="1"/>
</dbReference>
<evidence type="ECO:0000313" key="8">
    <source>
        <dbReference type="EMBL" id="KAE8246340.1"/>
    </source>
</evidence>
<feature type="compositionally biased region" description="Pro residues" evidence="6">
    <location>
        <begin position="94"/>
        <end position="117"/>
    </location>
</feature>
<feature type="region of interest" description="Disordered" evidence="6">
    <location>
        <begin position="521"/>
        <end position="543"/>
    </location>
</feature>
<evidence type="ECO:0000256" key="2">
    <source>
        <dbReference type="ARBA" id="ARBA00022448"/>
    </source>
</evidence>
<feature type="transmembrane region" description="Helical" evidence="7">
    <location>
        <begin position="445"/>
        <end position="465"/>
    </location>
</feature>
<dbReference type="AlphaFoldDB" id="A0A177TFG6"/>
<evidence type="ECO:0000256" key="3">
    <source>
        <dbReference type="ARBA" id="ARBA00022692"/>
    </source>
</evidence>
<dbReference type="EMBL" id="LWDF02000491">
    <property type="protein sequence ID" value="KAE8246340.1"/>
    <property type="molecule type" value="Genomic_DNA"/>
</dbReference>
<keyword evidence="5 7" id="KW-0472">Membrane</keyword>
<feature type="compositionally biased region" description="Low complexity" evidence="6">
    <location>
        <begin position="48"/>
        <end position="64"/>
    </location>
</feature>
<feature type="compositionally biased region" description="Basic residues" evidence="6">
    <location>
        <begin position="406"/>
        <end position="421"/>
    </location>
</feature>
<evidence type="ECO:0000256" key="6">
    <source>
        <dbReference type="SAM" id="MobiDB-lite"/>
    </source>
</evidence>
<evidence type="ECO:0000313" key="9">
    <source>
        <dbReference type="Proteomes" id="UP000077521"/>
    </source>
</evidence>
<feature type="compositionally biased region" description="Acidic residues" evidence="6">
    <location>
        <begin position="848"/>
        <end position="873"/>
    </location>
</feature>
<feature type="region of interest" description="Disordered" evidence="6">
    <location>
        <begin position="374"/>
        <end position="423"/>
    </location>
</feature>
<feature type="compositionally biased region" description="Acidic residues" evidence="6">
    <location>
        <begin position="697"/>
        <end position="707"/>
    </location>
</feature>
<feature type="transmembrane region" description="Helical" evidence="7">
    <location>
        <begin position="495"/>
        <end position="516"/>
    </location>
</feature>
<feature type="compositionally biased region" description="Basic and acidic residues" evidence="6">
    <location>
        <begin position="811"/>
        <end position="822"/>
    </location>
</feature>
<feature type="transmembrane region" description="Helical" evidence="7">
    <location>
        <begin position="187"/>
        <end position="204"/>
    </location>
</feature>
<dbReference type="InterPro" id="IPR036259">
    <property type="entry name" value="MFS_trans_sf"/>
</dbReference>
<keyword evidence="3 7" id="KW-0812">Transmembrane</keyword>